<dbReference type="AlphaFoldDB" id="A0A242KC62"/>
<gene>
    <name evidence="1" type="ORF">A5888_000473</name>
</gene>
<reference evidence="1" key="1">
    <citation type="submission" date="2017-05" db="EMBL/GenBank/DDBJ databases">
        <title>The Genome Sequence of Enterococcus sp. 9E7_DIV0242.</title>
        <authorList>
            <consortium name="The Broad Institute Genomics Platform"/>
            <consortium name="The Broad Institute Genomic Center for Infectious Diseases"/>
            <person name="Earl A."/>
            <person name="Manson A."/>
            <person name="Schwartman J."/>
            <person name="Gilmore M."/>
            <person name="Abouelleil A."/>
            <person name="Cao P."/>
            <person name="Chapman S."/>
            <person name="Cusick C."/>
            <person name="Shea T."/>
            <person name="Young S."/>
            <person name="Neafsey D."/>
            <person name="Nusbaum C."/>
            <person name="Birren B."/>
        </authorList>
    </citation>
    <scope>NUCLEOTIDE SEQUENCE [LARGE SCALE GENOMIC DNA]</scope>
    <source>
        <strain evidence="1">9E7_DIV0242</strain>
    </source>
</reference>
<sequence length="131" mass="15451">MEQAIKDLVFRLTNCQGIGNIGILRILKFILEKEYIDFTKEELIRLGAITKYRENFIHSWDQWAGAGEQLLRFQQQHQFLTILDRQFPANLKEIYNSGHSLLPWRPGAFDKEVLILRWCKKCISLWIPSST</sequence>
<comment type="caution">
    <text evidence="1">The sequence shown here is derived from an EMBL/GenBank/DDBJ whole genome shotgun (WGS) entry which is preliminary data.</text>
</comment>
<protein>
    <submittedName>
        <fullName evidence="1">Uncharacterized protein</fullName>
    </submittedName>
</protein>
<organism evidence="1">
    <name type="scientific">Candidatus Enterococcus clewellii</name>
    <dbReference type="NCBI Taxonomy" id="1834193"/>
    <lineage>
        <taxon>Bacteria</taxon>
        <taxon>Bacillati</taxon>
        <taxon>Bacillota</taxon>
        <taxon>Bacilli</taxon>
        <taxon>Lactobacillales</taxon>
        <taxon>Enterococcaceae</taxon>
        <taxon>Enterococcus</taxon>
    </lineage>
</organism>
<accession>A0A242KC62</accession>
<proteinExistence type="predicted"/>
<evidence type="ECO:0000313" key="1">
    <source>
        <dbReference type="EMBL" id="OTP18659.1"/>
    </source>
</evidence>
<name>A0A242KC62_9ENTE</name>
<dbReference type="EMBL" id="NGMM01000001">
    <property type="protein sequence ID" value="OTP18659.1"/>
    <property type="molecule type" value="Genomic_DNA"/>
</dbReference>